<name>A0A9W6ZFC4_9STRA</name>
<dbReference type="OrthoDB" id="189346at2759"/>
<keyword evidence="1" id="KW-1133">Transmembrane helix</keyword>
<organism evidence="2 3">
    <name type="scientific">Triparma retinervis</name>
    <dbReference type="NCBI Taxonomy" id="2557542"/>
    <lineage>
        <taxon>Eukaryota</taxon>
        <taxon>Sar</taxon>
        <taxon>Stramenopiles</taxon>
        <taxon>Ochrophyta</taxon>
        <taxon>Bolidophyceae</taxon>
        <taxon>Parmales</taxon>
        <taxon>Triparmaceae</taxon>
        <taxon>Triparma</taxon>
    </lineage>
</organism>
<accession>A0A9W6ZFC4</accession>
<keyword evidence="1" id="KW-0812">Transmembrane</keyword>
<evidence type="ECO:0000256" key="1">
    <source>
        <dbReference type="SAM" id="Phobius"/>
    </source>
</evidence>
<dbReference type="EMBL" id="BRXZ01004569">
    <property type="protein sequence ID" value="GMH51471.1"/>
    <property type="molecule type" value="Genomic_DNA"/>
</dbReference>
<feature type="non-terminal residue" evidence="2">
    <location>
        <position position="1"/>
    </location>
</feature>
<feature type="transmembrane region" description="Helical" evidence="1">
    <location>
        <begin position="79"/>
        <end position="96"/>
    </location>
</feature>
<keyword evidence="3" id="KW-1185">Reference proteome</keyword>
<proteinExistence type="predicted"/>
<comment type="caution">
    <text evidence="2">The sequence shown here is derived from an EMBL/GenBank/DDBJ whole genome shotgun (WGS) entry which is preliminary data.</text>
</comment>
<feature type="transmembrane region" description="Helical" evidence="1">
    <location>
        <begin position="7"/>
        <end position="35"/>
    </location>
</feature>
<evidence type="ECO:0000313" key="2">
    <source>
        <dbReference type="EMBL" id="GMH51471.1"/>
    </source>
</evidence>
<protein>
    <submittedName>
        <fullName evidence="2">Uncharacterized protein</fullName>
    </submittedName>
</protein>
<gene>
    <name evidence="2" type="ORF">TrRE_jg1561</name>
</gene>
<dbReference type="Proteomes" id="UP001165082">
    <property type="component" value="Unassembled WGS sequence"/>
</dbReference>
<evidence type="ECO:0000313" key="3">
    <source>
        <dbReference type="Proteomes" id="UP001165082"/>
    </source>
</evidence>
<reference evidence="2" key="1">
    <citation type="submission" date="2022-07" db="EMBL/GenBank/DDBJ databases">
        <title>Genome analysis of Parmales, a sister group of diatoms, reveals the evolutionary specialization of diatoms from phago-mixotrophs to photoautotrophs.</title>
        <authorList>
            <person name="Ban H."/>
            <person name="Sato S."/>
            <person name="Yoshikawa S."/>
            <person name="Kazumasa Y."/>
            <person name="Nakamura Y."/>
            <person name="Ichinomiya M."/>
            <person name="Saitoh K."/>
            <person name="Sato N."/>
            <person name="Blanc-Mathieu R."/>
            <person name="Endo H."/>
            <person name="Kuwata A."/>
            <person name="Ogata H."/>
        </authorList>
    </citation>
    <scope>NUCLEOTIDE SEQUENCE</scope>
</reference>
<feature type="non-terminal residue" evidence="2">
    <location>
        <position position="118"/>
    </location>
</feature>
<keyword evidence="1" id="KW-0472">Membrane</keyword>
<dbReference type="AlphaFoldDB" id="A0A9W6ZFC4"/>
<sequence length="118" mass="13082">RKDKTLSFFLIMISTETYVKAFALIFGVYGLQMGLVPGKMVTDHFEAPATPLLKFWIRGQSVSLIGMCYLLTQVPSDKGALIGTIASFAVGVLYPWNAKFGYITPGLPVKYPMHYVPE</sequence>